<dbReference type="Pfam" id="PF00498">
    <property type="entry name" value="FHA"/>
    <property type="match status" value="1"/>
</dbReference>
<dbReference type="InterPro" id="IPR050923">
    <property type="entry name" value="Cell_Proc_Reg/RNA_Proc"/>
</dbReference>
<feature type="region of interest" description="Disordered" evidence="1">
    <location>
        <begin position="117"/>
        <end position="143"/>
    </location>
</feature>
<proteinExistence type="predicted"/>
<gene>
    <name evidence="3" type="primary">garA_2</name>
    <name evidence="3" type="ORF">V22_42310</name>
</gene>
<name>A0A517TF15_9PLAN</name>
<protein>
    <submittedName>
        <fullName evidence="3">Glycogen accumulation regulator GarA</fullName>
    </submittedName>
</protein>
<dbReference type="PANTHER" id="PTHR23308">
    <property type="entry name" value="NUCLEAR INHIBITOR OF PROTEIN PHOSPHATASE-1"/>
    <property type="match status" value="1"/>
</dbReference>
<dbReference type="KEGG" id="chya:V22_42310"/>
<keyword evidence="4" id="KW-1185">Reference proteome</keyword>
<dbReference type="EMBL" id="CP036316">
    <property type="protein sequence ID" value="QDT66959.1"/>
    <property type="molecule type" value="Genomic_DNA"/>
</dbReference>
<dbReference type="CDD" id="cd00060">
    <property type="entry name" value="FHA"/>
    <property type="match status" value="1"/>
</dbReference>
<dbReference type="Proteomes" id="UP000319976">
    <property type="component" value="Chromosome"/>
</dbReference>
<reference evidence="3 4" key="1">
    <citation type="submission" date="2019-02" db="EMBL/GenBank/DDBJ databases">
        <title>Deep-cultivation of Planctomycetes and their phenomic and genomic characterization uncovers novel biology.</title>
        <authorList>
            <person name="Wiegand S."/>
            <person name="Jogler M."/>
            <person name="Boedeker C."/>
            <person name="Pinto D."/>
            <person name="Vollmers J."/>
            <person name="Rivas-Marin E."/>
            <person name="Kohn T."/>
            <person name="Peeters S.H."/>
            <person name="Heuer A."/>
            <person name="Rast P."/>
            <person name="Oberbeckmann S."/>
            <person name="Bunk B."/>
            <person name="Jeske O."/>
            <person name="Meyerdierks A."/>
            <person name="Storesund J.E."/>
            <person name="Kallscheuer N."/>
            <person name="Luecker S."/>
            <person name="Lage O.M."/>
            <person name="Pohl T."/>
            <person name="Merkel B.J."/>
            <person name="Hornburger P."/>
            <person name="Mueller R.-W."/>
            <person name="Bruemmer F."/>
            <person name="Labrenz M."/>
            <person name="Spormann A.M."/>
            <person name="Op den Camp H."/>
            <person name="Overmann J."/>
            <person name="Amann R."/>
            <person name="Jetten M.S.M."/>
            <person name="Mascher T."/>
            <person name="Medema M.H."/>
            <person name="Devos D.P."/>
            <person name="Kaster A.-K."/>
            <person name="Ovreas L."/>
            <person name="Rohde M."/>
            <person name="Galperin M.Y."/>
            <person name="Jogler C."/>
        </authorList>
    </citation>
    <scope>NUCLEOTIDE SEQUENCE [LARGE SCALE GENOMIC DNA]</scope>
    <source>
        <strain evidence="3 4">V22</strain>
    </source>
</reference>
<feature type="domain" description="FHA" evidence="2">
    <location>
        <begin position="36"/>
        <end position="85"/>
    </location>
</feature>
<evidence type="ECO:0000313" key="3">
    <source>
        <dbReference type="EMBL" id="QDT66959.1"/>
    </source>
</evidence>
<dbReference type="AlphaFoldDB" id="A0A517TF15"/>
<dbReference type="InterPro" id="IPR008984">
    <property type="entry name" value="SMAD_FHA_dom_sf"/>
</dbReference>
<evidence type="ECO:0000259" key="2">
    <source>
        <dbReference type="PROSITE" id="PS50006"/>
    </source>
</evidence>
<dbReference type="SMART" id="SM00240">
    <property type="entry name" value="FHA"/>
    <property type="match status" value="1"/>
</dbReference>
<dbReference type="PROSITE" id="PS50006">
    <property type="entry name" value="FHA_DOMAIN"/>
    <property type="match status" value="1"/>
</dbReference>
<dbReference type="InterPro" id="IPR000253">
    <property type="entry name" value="FHA_dom"/>
</dbReference>
<accession>A0A517TF15</accession>
<dbReference type="Gene3D" id="2.60.200.20">
    <property type="match status" value="1"/>
</dbReference>
<evidence type="ECO:0000313" key="4">
    <source>
        <dbReference type="Proteomes" id="UP000319976"/>
    </source>
</evidence>
<sequence>MLIRGRTGSIPMALVTLQVLEGLERGRTFRDYPTPITIGREEENTIRLNDERVSRFHAKLQDDGGKVILTDLESTNGTRVNGRPVQVRILRPGDQLSVGRCMLLFGGAEEIASHLSQDKKLRQPSEAPQDSDHRGTVSVQQHSESDFESWFDQPITNNDGGYAADWGKLPEGLTPLQRAQLSDLLAHVHEELRTALSSGKELSPDTEKSEMGIDWAEWQRVLKLEMELAVLLRQVVDPK</sequence>
<evidence type="ECO:0000256" key="1">
    <source>
        <dbReference type="SAM" id="MobiDB-lite"/>
    </source>
</evidence>
<dbReference type="SUPFAM" id="SSF49879">
    <property type="entry name" value="SMAD/FHA domain"/>
    <property type="match status" value="1"/>
</dbReference>
<organism evidence="3 4">
    <name type="scientific">Calycomorphotria hydatis</name>
    <dbReference type="NCBI Taxonomy" id="2528027"/>
    <lineage>
        <taxon>Bacteria</taxon>
        <taxon>Pseudomonadati</taxon>
        <taxon>Planctomycetota</taxon>
        <taxon>Planctomycetia</taxon>
        <taxon>Planctomycetales</taxon>
        <taxon>Planctomycetaceae</taxon>
        <taxon>Calycomorphotria</taxon>
    </lineage>
</organism>